<name>A0A8T4GY74_9EURY</name>
<dbReference type="InterPro" id="IPR015943">
    <property type="entry name" value="WD40/YVTN_repeat-like_dom_sf"/>
</dbReference>
<dbReference type="PROSITE" id="PS51257">
    <property type="entry name" value="PROKAR_LIPOPROTEIN"/>
    <property type="match status" value="1"/>
</dbReference>
<feature type="domain" description="Pyrrolo-quinoline quinone repeat" evidence="1">
    <location>
        <begin position="59"/>
        <end position="285"/>
    </location>
</feature>
<dbReference type="SUPFAM" id="SSF50998">
    <property type="entry name" value="Quinoprotein alcohol dehydrogenase-like"/>
    <property type="match status" value="2"/>
</dbReference>
<dbReference type="AlphaFoldDB" id="A0A8T4GY74"/>
<evidence type="ECO:0000313" key="3">
    <source>
        <dbReference type="Proteomes" id="UP000823736"/>
    </source>
</evidence>
<gene>
    <name evidence="2" type="ORF">J2753_002497</name>
</gene>
<dbReference type="OrthoDB" id="8638at2157"/>
<dbReference type="SMART" id="SM00564">
    <property type="entry name" value="PQQ"/>
    <property type="match status" value="6"/>
</dbReference>
<dbReference type="Pfam" id="PF13360">
    <property type="entry name" value="PQQ_2"/>
    <property type="match status" value="1"/>
</dbReference>
<reference evidence="2" key="1">
    <citation type="submission" date="2021-03" db="EMBL/GenBank/DDBJ databases">
        <title>Genomic Encyclopedia of Type Strains, Phase IV (KMG-IV): sequencing the most valuable type-strain genomes for metagenomic binning, comparative biology and taxonomic classification.</title>
        <authorList>
            <person name="Goeker M."/>
        </authorList>
    </citation>
    <scope>NUCLEOTIDE SEQUENCE</scope>
    <source>
        <strain evidence="2">DSM 26232</strain>
    </source>
</reference>
<dbReference type="RefSeq" id="WP_209492337.1">
    <property type="nucleotide sequence ID" value="NZ_JAGGLC010000005.1"/>
</dbReference>
<dbReference type="PANTHER" id="PTHR34512">
    <property type="entry name" value="CELL SURFACE PROTEIN"/>
    <property type="match status" value="1"/>
</dbReference>
<protein>
    <recommendedName>
        <fullName evidence="1">Pyrrolo-quinoline quinone repeat domain-containing protein</fullName>
    </recommendedName>
</protein>
<dbReference type="PROSITE" id="PS51318">
    <property type="entry name" value="TAT"/>
    <property type="match status" value="1"/>
</dbReference>
<accession>A0A8T4GY74</accession>
<comment type="caution">
    <text evidence="2">The sequence shown here is derived from an EMBL/GenBank/DDBJ whole genome shotgun (WGS) entry which is preliminary data.</text>
</comment>
<sequence>MPSISRRRYLTGAATGALAATAGCLFDSCSPVDPGTAWWPQTRGDAGNTNAAPTLPAITDGEERWTVATEAADLAGVAAVGDVVVAAGATARREAGVLAALDLDDEETRTAYELDRPATGTPALDRGVAVVPVLGSFTDPETGGLVAVDLSESTEPWRHGTAGRPNPPAVHGGAVVASSDAGDVTALDGDGGEVRWRRSFGDDRQRARIPAPPAVDGERVYLSAEGSAAEGIYALDRGSGETAWSIPGPSIPHALVRAADLVLASYRRYEVAAFDAGSGERRWSQPIHGGRLFPPAVAEGRVISAGRERVVALSLADGGEQWTRAYSVSGAPLLVGSTVILPTRDGLVGLDAASGDERWSADGTPGTGYMPVENGLLSTDGDSVSLRTNCG</sequence>
<dbReference type="InterPro" id="IPR002372">
    <property type="entry name" value="PQQ_rpt_dom"/>
</dbReference>
<dbReference type="InterPro" id="IPR018391">
    <property type="entry name" value="PQQ_b-propeller_rpt"/>
</dbReference>
<dbReference type="InterPro" id="IPR006311">
    <property type="entry name" value="TAT_signal"/>
</dbReference>
<evidence type="ECO:0000259" key="1">
    <source>
        <dbReference type="Pfam" id="PF13360"/>
    </source>
</evidence>
<evidence type="ECO:0000313" key="2">
    <source>
        <dbReference type="EMBL" id="MBP1987987.1"/>
    </source>
</evidence>
<dbReference type="Gene3D" id="2.130.10.10">
    <property type="entry name" value="YVTN repeat-like/Quinoprotein amine dehydrogenase"/>
    <property type="match status" value="2"/>
</dbReference>
<keyword evidence="3" id="KW-1185">Reference proteome</keyword>
<dbReference type="Proteomes" id="UP000823736">
    <property type="component" value="Unassembled WGS sequence"/>
</dbReference>
<dbReference type="PANTHER" id="PTHR34512:SF30">
    <property type="entry name" value="OUTER MEMBRANE PROTEIN ASSEMBLY FACTOR BAMB"/>
    <property type="match status" value="1"/>
</dbReference>
<dbReference type="EMBL" id="JAGGLC010000005">
    <property type="protein sequence ID" value="MBP1987987.1"/>
    <property type="molecule type" value="Genomic_DNA"/>
</dbReference>
<dbReference type="InterPro" id="IPR011047">
    <property type="entry name" value="Quinoprotein_ADH-like_sf"/>
</dbReference>
<proteinExistence type="predicted"/>
<organism evidence="2 3">
    <name type="scientific">Halolamina salifodinae</name>
    <dbReference type="NCBI Taxonomy" id="1202767"/>
    <lineage>
        <taxon>Archaea</taxon>
        <taxon>Methanobacteriati</taxon>
        <taxon>Methanobacteriota</taxon>
        <taxon>Stenosarchaea group</taxon>
        <taxon>Halobacteria</taxon>
        <taxon>Halobacteriales</taxon>
        <taxon>Haloferacaceae</taxon>
    </lineage>
</organism>